<evidence type="ECO:0008006" key="3">
    <source>
        <dbReference type="Google" id="ProtNLM"/>
    </source>
</evidence>
<dbReference type="InterPro" id="IPR019734">
    <property type="entry name" value="TPR_rpt"/>
</dbReference>
<evidence type="ECO:0000313" key="1">
    <source>
        <dbReference type="EMBL" id="CZR61616.1"/>
    </source>
</evidence>
<keyword evidence="2" id="KW-1185">Reference proteome</keyword>
<sequence>MYKLESRTTSACISLVARNACRHTRCFHATSIPKARPAPKPSPKVRAKLGPQPGVIRIKKTPAIEDSLPPLVLLESGRKSGVLRIEPEAALEFLRQYMQSTTKPSGTWEQKLCDEHDVDPGTLSVIGGILRRSQSKAQLILAKKVMLTASALGDKPATLEIVSEALRTGKLDDYTAPLQQLGLLAKKDNDPQALTLLGKVYYVRRSNKEALECFRKATRPPTGSLDFDGAGDALVFEGQILLASNDKDGAKAAFEKAAKELDEPAAYFYLSKLQEPGSSQEQVYLLKAASSGITEAWHNLGALELAKQKGSRTKKSATLADFGMASEWFQVAAADGFGLSMLNLALMCKSVGKIEEGMKWLEKAEENVEVRDQARAIKSQFHNDKVGAI</sequence>
<dbReference type="Gene3D" id="1.25.40.10">
    <property type="entry name" value="Tetratricopeptide repeat domain"/>
    <property type="match status" value="2"/>
</dbReference>
<name>A0A1L7X9E9_9HELO</name>
<dbReference type="InterPro" id="IPR011990">
    <property type="entry name" value="TPR-like_helical_dom_sf"/>
</dbReference>
<dbReference type="OrthoDB" id="5379420at2759"/>
<reference evidence="1 2" key="1">
    <citation type="submission" date="2016-03" db="EMBL/GenBank/DDBJ databases">
        <authorList>
            <person name="Ploux O."/>
        </authorList>
    </citation>
    <scope>NUCLEOTIDE SEQUENCE [LARGE SCALE GENOMIC DNA]</scope>
    <source>
        <strain evidence="1 2">UAMH 11012</strain>
    </source>
</reference>
<dbReference type="Pfam" id="PF13181">
    <property type="entry name" value="TPR_8"/>
    <property type="match status" value="1"/>
</dbReference>
<dbReference type="AlphaFoldDB" id="A0A1L7X9E9"/>
<protein>
    <recommendedName>
        <fullName evidence="3">HCP-like protein</fullName>
    </recommendedName>
</protein>
<dbReference type="Proteomes" id="UP000184330">
    <property type="component" value="Unassembled WGS sequence"/>
</dbReference>
<evidence type="ECO:0000313" key="2">
    <source>
        <dbReference type="Proteomes" id="UP000184330"/>
    </source>
</evidence>
<dbReference type="SUPFAM" id="SSF81901">
    <property type="entry name" value="HCP-like"/>
    <property type="match status" value="2"/>
</dbReference>
<dbReference type="EMBL" id="FJOG01000018">
    <property type="protein sequence ID" value="CZR61616.1"/>
    <property type="molecule type" value="Genomic_DNA"/>
</dbReference>
<organism evidence="1 2">
    <name type="scientific">Phialocephala subalpina</name>
    <dbReference type="NCBI Taxonomy" id="576137"/>
    <lineage>
        <taxon>Eukaryota</taxon>
        <taxon>Fungi</taxon>
        <taxon>Dikarya</taxon>
        <taxon>Ascomycota</taxon>
        <taxon>Pezizomycotina</taxon>
        <taxon>Leotiomycetes</taxon>
        <taxon>Helotiales</taxon>
        <taxon>Mollisiaceae</taxon>
        <taxon>Phialocephala</taxon>
        <taxon>Phialocephala fortinii species complex</taxon>
    </lineage>
</organism>
<accession>A0A1L7X9E9</accession>
<dbReference type="STRING" id="576137.A0A1L7X9E9"/>
<proteinExistence type="predicted"/>
<gene>
    <name evidence="1" type="ORF">PAC_11513</name>
</gene>